<dbReference type="Proteomes" id="UP000809829">
    <property type="component" value="Unassembled WGS sequence"/>
</dbReference>
<proteinExistence type="predicted"/>
<sequence length="239" mass="27926">MLVYEQKVLSEAEHWQAKMVRRSSMFERAAKNWQTKINEKIPDKIHSIVTESIKKMVQTTIIGSNLTTKKREQGNVSFEEREEHVRKIITQYKRTAALEGAGTGAGGLLLGAVDFPLLLSIKIKCLFDIASIYGYDIKNIEERVYILYIFHLAFCSDEHREQIFHLLEKWNEQKKLVQDIDWQTFQQEYRDYIDLVKMLQLMPGLGAVVGAYANYQLLDHLGEVAMNVYRLRALKYDRY</sequence>
<gene>
    <name evidence="1" type="ORF">JOC83_001509</name>
</gene>
<evidence type="ECO:0000313" key="2">
    <source>
        <dbReference type="Proteomes" id="UP000809829"/>
    </source>
</evidence>
<dbReference type="PANTHER" id="PTHR41260:SF1">
    <property type="entry name" value="PROTEIN ECSC"/>
    <property type="match status" value="1"/>
</dbReference>
<accession>A0ABS2QT82</accession>
<keyword evidence="2" id="KW-1185">Reference proteome</keyword>
<comment type="caution">
    <text evidence="1">The sequence shown here is derived from an EMBL/GenBank/DDBJ whole genome shotgun (WGS) entry which is preliminary data.</text>
</comment>
<dbReference type="RefSeq" id="WP_205185854.1">
    <property type="nucleotide sequence ID" value="NZ_JAFBFC010000002.1"/>
</dbReference>
<dbReference type="EMBL" id="JAFBFC010000002">
    <property type="protein sequence ID" value="MBM7702675.1"/>
    <property type="molecule type" value="Genomic_DNA"/>
</dbReference>
<protein>
    <recommendedName>
        <fullName evidence="3">EcsC family protein</fullName>
    </recommendedName>
</protein>
<reference evidence="1 2" key="1">
    <citation type="submission" date="2021-01" db="EMBL/GenBank/DDBJ databases">
        <title>Genomic Encyclopedia of Type Strains, Phase IV (KMG-IV): sequencing the most valuable type-strain genomes for metagenomic binning, comparative biology and taxonomic classification.</title>
        <authorList>
            <person name="Goeker M."/>
        </authorList>
    </citation>
    <scope>NUCLEOTIDE SEQUENCE [LARGE SCALE GENOMIC DNA]</scope>
    <source>
        <strain evidence="1 2">DSM 104297</strain>
    </source>
</reference>
<dbReference type="Pfam" id="PF12787">
    <property type="entry name" value="EcsC"/>
    <property type="match status" value="1"/>
</dbReference>
<dbReference type="InterPro" id="IPR024787">
    <property type="entry name" value="EcsC"/>
</dbReference>
<organism evidence="1 2">
    <name type="scientific">Priestia iocasae</name>
    <dbReference type="NCBI Taxonomy" id="2291674"/>
    <lineage>
        <taxon>Bacteria</taxon>
        <taxon>Bacillati</taxon>
        <taxon>Bacillota</taxon>
        <taxon>Bacilli</taxon>
        <taxon>Bacillales</taxon>
        <taxon>Bacillaceae</taxon>
        <taxon>Priestia</taxon>
    </lineage>
</organism>
<dbReference type="PANTHER" id="PTHR41260">
    <property type="entry name" value="PROTEIN ECSC"/>
    <property type="match status" value="1"/>
</dbReference>
<evidence type="ECO:0008006" key="3">
    <source>
        <dbReference type="Google" id="ProtNLM"/>
    </source>
</evidence>
<evidence type="ECO:0000313" key="1">
    <source>
        <dbReference type="EMBL" id="MBM7702675.1"/>
    </source>
</evidence>
<name>A0ABS2QT82_9BACI</name>